<gene>
    <name evidence="1" type="ORF">HPLM_LOCUS14157</name>
</gene>
<reference evidence="1 2" key="2">
    <citation type="submission" date="2018-11" db="EMBL/GenBank/DDBJ databases">
        <authorList>
            <consortium name="Pathogen Informatics"/>
        </authorList>
    </citation>
    <scope>NUCLEOTIDE SEQUENCE [LARGE SCALE GENOMIC DNA]</scope>
    <source>
        <strain evidence="1 2">MHpl1</strain>
    </source>
</reference>
<evidence type="ECO:0000313" key="2">
    <source>
        <dbReference type="Proteomes" id="UP000268014"/>
    </source>
</evidence>
<dbReference type="Proteomes" id="UP000268014">
    <property type="component" value="Unassembled WGS sequence"/>
</dbReference>
<sequence length="49" mass="5427">MFFFLLKARAQTSKAITPANSSEFFSGCQWHPIEGNRLAVCESCMRAGS</sequence>
<proteinExistence type="predicted"/>
<protein>
    <submittedName>
        <fullName evidence="3">Secreted protein</fullName>
    </submittedName>
</protein>
<dbReference type="WBParaSite" id="HPLM_0001416501-mRNA-1">
    <property type="protein sequence ID" value="HPLM_0001416501-mRNA-1"/>
    <property type="gene ID" value="HPLM_0001416501"/>
</dbReference>
<evidence type="ECO:0000313" key="3">
    <source>
        <dbReference type="WBParaSite" id="HPLM_0001416501-mRNA-1"/>
    </source>
</evidence>
<reference evidence="3" key="1">
    <citation type="submission" date="2016-04" db="UniProtKB">
        <authorList>
            <consortium name="WormBaseParasite"/>
        </authorList>
    </citation>
    <scope>IDENTIFICATION</scope>
</reference>
<organism evidence="3">
    <name type="scientific">Haemonchus placei</name>
    <name type="common">Barber's pole worm</name>
    <dbReference type="NCBI Taxonomy" id="6290"/>
    <lineage>
        <taxon>Eukaryota</taxon>
        <taxon>Metazoa</taxon>
        <taxon>Ecdysozoa</taxon>
        <taxon>Nematoda</taxon>
        <taxon>Chromadorea</taxon>
        <taxon>Rhabditida</taxon>
        <taxon>Rhabditina</taxon>
        <taxon>Rhabditomorpha</taxon>
        <taxon>Strongyloidea</taxon>
        <taxon>Trichostrongylidae</taxon>
        <taxon>Haemonchus</taxon>
    </lineage>
</organism>
<name>A0A158QQ67_HAEPC</name>
<evidence type="ECO:0000313" key="1">
    <source>
        <dbReference type="EMBL" id="VDO52057.1"/>
    </source>
</evidence>
<keyword evidence="2" id="KW-1185">Reference proteome</keyword>
<accession>A0A158QQ67</accession>
<dbReference type="AlphaFoldDB" id="A0A158QQ67"/>
<dbReference type="EMBL" id="UZAF01018467">
    <property type="protein sequence ID" value="VDO52057.1"/>
    <property type="molecule type" value="Genomic_DNA"/>
</dbReference>